<feature type="chain" id="PRO_5022964855" evidence="2">
    <location>
        <begin position="20"/>
        <end position="66"/>
    </location>
</feature>
<evidence type="ECO:0000256" key="1">
    <source>
        <dbReference type="SAM" id="MobiDB-lite"/>
    </source>
</evidence>
<feature type="region of interest" description="Disordered" evidence="1">
    <location>
        <begin position="21"/>
        <end position="50"/>
    </location>
</feature>
<dbReference type="OrthoDB" id="9984439at2"/>
<dbReference type="Proteomes" id="UP000316598">
    <property type="component" value="Unassembled WGS sequence"/>
</dbReference>
<protein>
    <submittedName>
        <fullName evidence="3">Uncharacterized protein</fullName>
    </submittedName>
</protein>
<accession>A0A5C5WLH4</accession>
<evidence type="ECO:0000256" key="2">
    <source>
        <dbReference type="SAM" id="SignalP"/>
    </source>
</evidence>
<sequence length="66" mass="7267" precursor="true">MRRSLALSLLAALTGSTYAELRTTSSPTTTKSNVAHSQTTEQNELSEKQQIMLDVRRQVGSELSDQ</sequence>
<gene>
    <name evidence="3" type="ORF">Pla22_35760</name>
</gene>
<evidence type="ECO:0000313" key="4">
    <source>
        <dbReference type="Proteomes" id="UP000316598"/>
    </source>
</evidence>
<proteinExistence type="predicted"/>
<reference evidence="3 4" key="1">
    <citation type="submission" date="2019-02" db="EMBL/GenBank/DDBJ databases">
        <title>Deep-cultivation of Planctomycetes and their phenomic and genomic characterization uncovers novel biology.</title>
        <authorList>
            <person name="Wiegand S."/>
            <person name="Jogler M."/>
            <person name="Boedeker C."/>
            <person name="Pinto D."/>
            <person name="Vollmers J."/>
            <person name="Rivas-Marin E."/>
            <person name="Kohn T."/>
            <person name="Peeters S.H."/>
            <person name="Heuer A."/>
            <person name="Rast P."/>
            <person name="Oberbeckmann S."/>
            <person name="Bunk B."/>
            <person name="Jeske O."/>
            <person name="Meyerdierks A."/>
            <person name="Storesund J.E."/>
            <person name="Kallscheuer N."/>
            <person name="Luecker S."/>
            <person name="Lage O.M."/>
            <person name="Pohl T."/>
            <person name="Merkel B.J."/>
            <person name="Hornburger P."/>
            <person name="Mueller R.-W."/>
            <person name="Bruemmer F."/>
            <person name="Labrenz M."/>
            <person name="Spormann A.M."/>
            <person name="Op Den Camp H."/>
            <person name="Overmann J."/>
            <person name="Amann R."/>
            <person name="Jetten M.S.M."/>
            <person name="Mascher T."/>
            <person name="Medema M.H."/>
            <person name="Devos D.P."/>
            <person name="Kaster A.-K."/>
            <person name="Ovreas L."/>
            <person name="Rohde M."/>
            <person name="Galperin M.Y."/>
            <person name="Jogler C."/>
        </authorList>
    </citation>
    <scope>NUCLEOTIDE SEQUENCE [LARGE SCALE GENOMIC DNA]</scope>
    <source>
        <strain evidence="3 4">Pla22</strain>
    </source>
</reference>
<dbReference type="RefSeq" id="WP_146515990.1">
    <property type="nucleotide sequence ID" value="NZ_SJPI01000002.1"/>
</dbReference>
<feature type="compositionally biased region" description="Polar residues" evidence="1">
    <location>
        <begin position="21"/>
        <end position="43"/>
    </location>
</feature>
<evidence type="ECO:0000313" key="3">
    <source>
        <dbReference type="EMBL" id="TWT50833.1"/>
    </source>
</evidence>
<organism evidence="3 4">
    <name type="scientific">Rubripirellula amarantea</name>
    <dbReference type="NCBI Taxonomy" id="2527999"/>
    <lineage>
        <taxon>Bacteria</taxon>
        <taxon>Pseudomonadati</taxon>
        <taxon>Planctomycetota</taxon>
        <taxon>Planctomycetia</taxon>
        <taxon>Pirellulales</taxon>
        <taxon>Pirellulaceae</taxon>
        <taxon>Rubripirellula</taxon>
    </lineage>
</organism>
<feature type="signal peptide" evidence="2">
    <location>
        <begin position="1"/>
        <end position="19"/>
    </location>
</feature>
<name>A0A5C5WLH4_9BACT</name>
<comment type="caution">
    <text evidence="3">The sequence shown here is derived from an EMBL/GenBank/DDBJ whole genome shotgun (WGS) entry which is preliminary data.</text>
</comment>
<dbReference type="EMBL" id="SJPI01000002">
    <property type="protein sequence ID" value="TWT50833.1"/>
    <property type="molecule type" value="Genomic_DNA"/>
</dbReference>
<keyword evidence="2" id="KW-0732">Signal</keyword>
<dbReference type="AlphaFoldDB" id="A0A5C5WLH4"/>
<keyword evidence="4" id="KW-1185">Reference proteome</keyword>